<proteinExistence type="predicted"/>
<protein>
    <recommendedName>
        <fullName evidence="3">DUF4846 domain-containing protein</fullName>
    </recommendedName>
</protein>
<evidence type="ECO:0008006" key="3">
    <source>
        <dbReference type="Google" id="ProtNLM"/>
    </source>
</evidence>
<dbReference type="AlphaFoldDB" id="A0A0S8G4R3"/>
<evidence type="ECO:0000313" key="2">
    <source>
        <dbReference type="Proteomes" id="UP000051096"/>
    </source>
</evidence>
<dbReference type="Proteomes" id="UP000051096">
    <property type="component" value="Unassembled WGS sequence"/>
</dbReference>
<sequence length="259" mass="29281">MLSLVYPWINDFDQSNALINRISPPHGFERAPASDSSFAQWLRNIPLKSGNPPVMLFNGQQKRHQLGHHAIVDIDIGTNDLQQCADAIIRLYAEYLYGTHQFEKIAFLLTNGDTASFLTWSVGYRPRVADDVVTWRKGANPDSTYSAFQDYLRFVFTYAGTYSLSEQLSSVDASEEIRIGDVFVQGGFPGHAVLVVDIAVNSETGKKVFLLCQSYMPAQDIHILKNLNDSDLSPWYALSLTDTLYIPEWTFLRSDLKRF</sequence>
<organism evidence="1 2">
    <name type="scientific">candidate division WOR_3 bacterium SM23_60</name>
    <dbReference type="NCBI Taxonomy" id="1703780"/>
    <lineage>
        <taxon>Bacteria</taxon>
        <taxon>Bacteria division WOR-3</taxon>
    </lineage>
</organism>
<dbReference type="Pfam" id="PF16138">
    <property type="entry name" value="DUF4846"/>
    <property type="match status" value="1"/>
</dbReference>
<evidence type="ECO:0000313" key="1">
    <source>
        <dbReference type="EMBL" id="KPK67790.1"/>
    </source>
</evidence>
<name>A0A0S8G4R3_UNCW3</name>
<accession>A0A0S8G4R3</accession>
<dbReference type="PATRIC" id="fig|1703780.3.peg.2263"/>
<comment type="caution">
    <text evidence="1">The sequence shown here is derived from an EMBL/GenBank/DDBJ whole genome shotgun (WGS) entry which is preliminary data.</text>
</comment>
<gene>
    <name evidence="1" type="ORF">AMJ87_12835</name>
</gene>
<dbReference type="InterPro" id="IPR032315">
    <property type="entry name" value="DUF4846"/>
</dbReference>
<dbReference type="EMBL" id="LJUO01000200">
    <property type="protein sequence ID" value="KPK67790.1"/>
    <property type="molecule type" value="Genomic_DNA"/>
</dbReference>
<reference evidence="1 2" key="1">
    <citation type="journal article" date="2015" name="Microbiome">
        <title>Genomic resolution of linkages in carbon, nitrogen, and sulfur cycling among widespread estuary sediment bacteria.</title>
        <authorList>
            <person name="Baker B.J."/>
            <person name="Lazar C.S."/>
            <person name="Teske A.P."/>
            <person name="Dick G.J."/>
        </authorList>
    </citation>
    <scope>NUCLEOTIDE SEQUENCE [LARGE SCALE GENOMIC DNA]</scope>
    <source>
        <strain evidence="1">SM23_60</strain>
    </source>
</reference>